<protein>
    <recommendedName>
        <fullName evidence="1">DUF3786 domain-containing protein</fullName>
    </recommendedName>
</protein>
<keyword evidence="3" id="KW-1185">Reference proteome</keyword>
<evidence type="ECO:0000313" key="2">
    <source>
        <dbReference type="EMBL" id="EET61482.1"/>
    </source>
</evidence>
<sequence length="271" mass="30265">MSFDRFRKQRYNYAIFYVAGRSSGMEQKVSNYEKWCEEWGRRFLTLNQTQLQQTLPELKEEGDYLTLFHFGKKYGIHRQTGKIVLMEEPAQSVFAVSSTGKSPAAGTLTGRPVSAGAPAEQPVSTNVRLNIYTLLWYAKPSARLQNHWVTFADLKDARPFAPAFQKGVLQTFARTFTGHSDRLIAACEALGGQKLPHSDVGYQINAFECIPVQFLFWEGDDEFPAQANMLFDISATDFIHVESVVTIASVGLDELAEAAGIPVYAGGFQTK</sequence>
<dbReference type="STRING" id="168384.SAMN05660368_01593"/>
<dbReference type="Pfam" id="PF12654">
    <property type="entry name" value="DUF3786"/>
    <property type="match status" value="1"/>
</dbReference>
<dbReference type="InterPro" id="IPR024264">
    <property type="entry name" value="DUF3786"/>
</dbReference>
<name>C6LCZ9_9FIRM</name>
<dbReference type="AlphaFoldDB" id="C6LCZ9"/>
<dbReference type="eggNOG" id="ENOG5032TBG">
    <property type="taxonomic scope" value="Bacteria"/>
</dbReference>
<comment type="caution">
    <text evidence="2">The sequence shown here is derived from an EMBL/GenBank/DDBJ whole genome shotgun (WGS) entry which is preliminary data.</text>
</comment>
<dbReference type="EMBL" id="ACCL02000006">
    <property type="protein sequence ID" value="EET61482.1"/>
    <property type="molecule type" value="Genomic_DNA"/>
</dbReference>
<evidence type="ECO:0000259" key="1">
    <source>
        <dbReference type="Pfam" id="PF12654"/>
    </source>
</evidence>
<reference evidence="2" key="1">
    <citation type="submission" date="2009-07" db="EMBL/GenBank/DDBJ databases">
        <authorList>
            <person name="Weinstock G."/>
            <person name="Sodergren E."/>
            <person name="Clifton S."/>
            <person name="Fulton L."/>
            <person name="Fulton B."/>
            <person name="Courtney L."/>
            <person name="Fronick C."/>
            <person name="Harrison M."/>
            <person name="Strong C."/>
            <person name="Farmer C."/>
            <person name="Delahaunty K."/>
            <person name="Markovic C."/>
            <person name="Hall O."/>
            <person name="Minx P."/>
            <person name="Tomlinson C."/>
            <person name="Mitreva M."/>
            <person name="Nelson J."/>
            <person name="Hou S."/>
            <person name="Wollam A."/>
            <person name="Pepin K.H."/>
            <person name="Johnson M."/>
            <person name="Bhonagiri V."/>
            <person name="Nash W.E."/>
            <person name="Warren W."/>
            <person name="Chinwalla A."/>
            <person name="Mardis E.R."/>
            <person name="Wilson R.K."/>
        </authorList>
    </citation>
    <scope>NUCLEOTIDE SEQUENCE [LARGE SCALE GENOMIC DNA]</scope>
    <source>
        <strain evidence="2">DSM 14469</strain>
    </source>
</reference>
<accession>C6LCZ9</accession>
<proteinExistence type="predicted"/>
<feature type="domain" description="DUF3786" evidence="1">
    <location>
        <begin position="122"/>
        <end position="250"/>
    </location>
</feature>
<evidence type="ECO:0000313" key="3">
    <source>
        <dbReference type="Proteomes" id="UP000005561"/>
    </source>
</evidence>
<gene>
    <name evidence="2" type="ORF">BRYFOR_06657</name>
</gene>
<organism evidence="2 3">
    <name type="scientific">Marvinbryantia formatexigens DSM 14469</name>
    <dbReference type="NCBI Taxonomy" id="478749"/>
    <lineage>
        <taxon>Bacteria</taxon>
        <taxon>Bacillati</taxon>
        <taxon>Bacillota</taxon>
        <taxon>Clostridia</taxon>
        <taxon>Lachnospirales</taxon>
        <taxon>Lachnospiraceae</taxon>
        <taxon>Marvinbryantia</taxon>
    </lineage>
</organism>
<dbReference type="Proteomes" id="UP000005561">
    <property type="component" value="Unassembled WGS sequence"/>
</dbReference>